<organism evidence="1 2">
    <name type="scientific">Paramarasmius palmivorus</name>
    <dbReference type="NCBI Taxonomy" id="297713"/>
    <lineage>
        <taxon>Eukaryota</taxon>
        <taxon>Fungi</taxon>
        <taxon>Dikarya</taxon>
        <taxon>Basidiomycota</taxon>
        <taxon>Agaricomycotina</taxon>
        <taxon>Agaricomycetes</taxon>
        <taxon>Agaricomycetidae</taxon>
        <taxon>Agaricales</taxon>
        <taxon>Marasmiineae</taxon>
        <taxon>Marasmiaceae</taxon>
        <taxon>Paramarasmius</taxon>
    </lineage>
</organism>
<evidence type="ECO:0000313" key="1">
    <source>
        <dbReference type="EMBL" id="KAK7029568.1"/>
    </source>
</evidence>
<dbReference type="EMBL" id="JAYKXP010000081">
    <property type="protein sequence ID" value="KAK7029568.1"/>
    <property type="molecule type" value="Genomic_DNA"/>
</dbReference>
<proteinExistence type="predicted"/>
<comment type="caution">
    <text evidence="1">The sequence shown here is derived from an EMBL/GenBank/DDBJ whole genome shotgun (WGS) entry which is preliminary data.</text>
</comment>
<protein>
    <submittedName>
        <fullName evidence="1">Uncharacterized protein</fullName>
    </submittedName>
</protein>
<name>A0AAW0BSE6_9AGAR</name>
<gene>
    <name evidence="1" type="ORF">VNI00_014445</name>
</gene>
<dbReference type="AlphaFoldDB" id="A0AAW0BSE6"/>
<sequence>MSTILNACQNDNTSSTSLNDWITPSILENIDSEVASYWGEPNYNVVESNVYSPIQSPNSDYNALANDPGIMAANDAGQSMATAGHHSFNVGITVSPVFVPVSTLSGGERPPTDLILLTVDFMVFHVDEATLCESSSNNFGGFLPVPSNKQLCRVAYLPSLLSRDLHVILQAIYDIPLNRSHHTFWNTQAGIESIICGINFLPQYGVDPRVHVHPRSNVHKHLLTCAALYPLDVFALASQHDINDLAVAASSHLLSVKMDPGYLATSGKIEPGYLRRLFRLLEERKSLLAKLIATEPGLHDSTKKCGFVGQGALKEAWNEAAMILTGEMHGAITTSMIKETFLRATAQIDCRDCIKARDNRLRAICAEWALAPRTI</sequence>
<evidence type="ECO:0000313" key="2">
    <source>
        <dbReference type="Proteomes" id="UP001383192"/>
    </source>
</evidence>
<keyword evidence="2" id="KW-1185">Reference proteome</keyword>
<reference evidence="1 2" key="1">
    <citation type="submission" date="2024-01" db="EMBL/GenBank/DDBJ databases">
        <title>A draft genome for a cacao thread blight-causing isolate of Paramarasmius palmivorus.</title>
        <authorList>
            <person name="Baruah I.K."/>
            <person name="Bukari Y."/>
            <person name="Amoako-Attah I."/>
            <person name="Meinhardt L.W."/>
            <person name="Bailey B.A."/>
            <person name="Cohen S.P."/>
        </authorList>
    </citation>
    <scope>NUCLEOTIDE SEQUENCE [LARGE SCALE GENOMIC DNA]</scope>
    <source>
        <strain evidence="1 2">GH-12</strain>
    </source>
</reference>
<accession>A0AAW0BSE6</accession>
<dbReference type="Proteomes" id="UP001383192">
    <property type="component" value="Unassembled WGS sequence"/>
</dbReference>